<comment type="function">
    <text evidence="5">S-adenosyl-L-methionine-dependent protein-lysine N-methyltransferase that mono- and dimethylates elongation factor 1-alpha at 'Lys-316'. May play a role in intracellular transport.</text>
</comment>
<dbReference type="OrthoDB" id="10069295at2759"/>
<dbReference type="SUPFAM" id="SSF53335">
    <property type="entry name" value="S-adenosyl-L-methionine-dependent methyltransferases"/>
    <property type="match status" value="1"/>
</dbReference>
<dbReference type="Pfam" id="PF13847">
    <property type="entry name" value="Methyltransf_31"/>
    <property type="match status" value="1"/>
</dbReference>
<evidence type="ECO:0000256" key="2">
    <source>
        <dbReference type="ARBA" id="ARBA00022603"/>
    </source>
</evidence>
<reference evidence="7 8" key="1">
    <citation type="journal article" date="2018" name="BMC Genomics">
        <title>Comparative genome analyses reveal sequence features reflecting distinct modes of host-adaptation between dicot and monocot powdery mildew.</title>
        <authorList>
            <person name="Wu Y."/>
            <person name="Ma X."/>
            <person name="Pan Z."/>
            <person name="Kale S.D."/>
            <person name="Song Y."/>
            <person name="King H."/>
            <person name="Zhang Q."/>
            <person name="Presley C."/>
            <person name="Deng X."/>
            <person name="Wei C.I."/>
            <person name="Xiao S."/>
        </authorList>
    </citation>
    <scope>NUCLEOTIDE SEQUENCE [LARGE SCALE GENOMIC DNA]</scope>
    <source>
        <strain evidence="7">UCSC1</strain>
    </source>
</reference>
<protein>
    <recommendedName>
        <fullName evidence="5">Protein-lysine N-methyltransferase EFM4</fullName>
        <ecNumber evidence="5">2.1.1.-</ecNumber>
    </recommendedName>
    <alternativeName>
        <fullName evidence="5">Elongation factor methyltransferase 4</fullName>
    </alternativeName>
</protein>
<gene>
    <name evidence="5" type="primary">EFM4</name>
    <name evidence="7" type="ORF">GcC1_215033</name>
</gene>
<organism evidence="7 8">
    <name type="scientific">Golovinomyces cichoracearum</name>
    <dbReference type="NCBI Taxonomy" id="62708"/>
    <lineage>
        <taxon>Eukaryota</taxon>
        <taxon>Fungi</taxon>
        <taxon>Dikarya</taxon>
        <taxon>Ascomycota</taxon>
        <taxon>Pezizomycotina</taxon>
        <taxon>Leotiomycetes</taxon>
        <taxon>Erysiphales</taxon>
        <taxon>Erysiphaceae</taxon>
        <taxon>Golovinomyces</taxon>
    </lineage>
</organism>
<comment type="similarity">
    <text evidence="5">Belongs to the class I-like SAM-binding methyltransferase superfamily. EFM4 family.</text>
</comment>
<dbReference type="CDD" id="cd02440">
    <property type="entry name" value="AdoMet_MTases"/>
    <property type="match status" value="1"/>
</dbReference>
<dbReference type="InterPro" id="IPR025714">
    <property type="entry name" value="Methyltranfer_dom"/>
</dbReference>
<evidence type="ECO:0000313" key="8">
    <source>
        <dbReference type="Proteomes" id="UP000285405"/>
    </source>
</evidence>
<dbReference type="GO" id="GO:0005737">
    <property type="term" value="C:cytoplasm"/>
    <property type="evidence" value="ECO:0007669"/>
    <property type="project" value="UniProtKB-SubCell"/>
</dbReference>
<keyword evidence="5" id="KW-0813">Transport</keyword>
<evidence type="ECO:0000256" key="3">
    <source>
        <dbReference type="ARBA" id="ARBA00022679"/>
    </source>
</evidence>
<dbReference type="EC" id="2.1.1.-" evidence="5"/>
<keyword evidence="4 5" id="KW-0949">S-adenosyl-L-methionine</keyword>
<proteinExistence type="inferred from homology"/>
<dbReference type="GO" id="GO:0032259">
    <property type="term" value="P:methylation"/>
    <property type="evidence" value="ECO:0007669"/>
    <property type="project" value="UniProtKB-KW"/>
</dbReference>
<dbReference type="EMBL" id="MCBR01021537">
    <property type="protein sequence ID" value="RKF54053.1"/>
    <property type="molecule type" value="Genomic_DNA"/>
</dbReference>
<dbReference type="Gene3D" id="3.40.50.150">
    <property type="entry name" value="Vaccinia Virus protein VP39"/>
    <property type="match status" value="1"/>
</dbReference>
<feature type="domain" description="Methyltransferase" evidence="6">
    <location>
        <begin position="76"/>
        <end position="218"/>
    </location>
</feature>
<dbReference type="InterPro" id="IPR026635">
    <property type="entry name" value="Efm4/METTL10"/>
</dbReference>
<keyword evidence="2 5" id="KW-0489">Methyltransferase</keyword>
<comment type="caution">
    <text evidence="7">The sequence shown here is derived from an EMBL/GenBank/DDBJ whole genome shotgun (WGS) entry which is preliminary data.</text>
</comment>
<dbReference type="InterPro" id="IPR029063">
    <property type="entry name" value="SAM-dependent_MTases_sf"/>
</dbReference>
<comment type="subcellular location">
    <subcellularLocation>
        <location evidence="5">Cytoplasm</location>
    </subcellularLocation>
</comment>
<evidence type="ECO:0000313" key="7">
    <source>
        <dbReference type="EMBL" id="RKF54053.1"/>
    </source>
</evidence>
<evidence type="ECO:0000259" key="6">
    <source>
        <dbReference type="Pfam" id="PF13847"/>
    </source>
</evidence>
<dbReference type="GO" id="GO:0016279">
    <property type="term" value="F:protein-lysine N-methyltransferase activity"/>
    <property type="evidence" value="ECO:0007669"/>
    <property type="project" value="UniProtKB-UniRule"/>
</dbReference>
<keyword evidence="3 5" id="KW-0808">Transferase</keyword>
<accession>A0A420H9H2</accession>
<evidence type="ECO:0000256" key="1">
    <source>
        <dbReference type="ARBA" id="ARBA00022490"/>
    </source>
</evidence>
<dbReference type="PANTHER" id="PTHR12843">
    <property type="entry name" value="PROTEIN-LYSINE N-METHYLTRANSFERASE METTL10"/>
    <property type="match status" value="1"/>
</dbReference>
<dbReference type="AlphaFoldDB" id="A0A420H9H2"/>
<dbReference type="GO" id="GO:0016192">
    <property type="term" value="P:vesicle-mediated transport"/>
    <property type="evidence" value="ECO:0007669"/>
    <property type="project" value="UniProtKB-UniRule"/>
</dbReference>
<dbReference type="HAMAP" id="MF_03188">
    <property type="entry name" value="Methyltr_EFM4"/>
    <property type="match status" value="1"/>
</dbReference>
<keyword evidence="1 5" id="KW-0963">Cytoplasm</keyword>
<dbReference type="PANTHER" id="PTHR12843:SF5">
    <property type="entry name" value="EEF1A LYSINE METHYLTRANSFERASE 2"/>
    <property type="match status" value="1"/>
</dbReference>
<dbReference type="Proteomes" id="UP000285405">
    <property type="component" value="Unassembled WGS sequence"/>
</dbReference>
<sequence length="257" mass="29454">MESLGLTKPSHLEPSPLGTKEYWDDLYVKEIASYDEDAQNEGTIWFDDSAAEEKMLEYLEEKICEAQILGEHICRENCSFLDLGTGNGHFLFQLRTGSEEASIERRGWNGRMLGVDFSEKSIEFARRIGSEKKGKEIEFKHCDIMMTDPIEVINTGQNMDGWDVVLDKGTFDAISLSYERDTHGRRIHESYRERICPLVKKGGIFLITSCNWTEEELMSWFCGPELVHVDTIKYNSFSFGGQTGQTVNTVCFRKEIQ</sequence>
<name>A0A420H9H2_9PEZI</name>
<evidence type="ECO:0000256" key="5">
    <source>
        <dbReference type="HAMAP-Rule" id="MF_03188"/>
    </source>
</evidence>
<evidence type="ECO:0000256" key="4">
    <source>
        <dbReference type="ARBA" id="ARBA00022691"/>
    </source>
</evidence>